<keyword evidence="7" id="KW-0460">Magnesium</keyword>
<dbReference type="PROSITE" id="PS00444">
    <property type="entry name" value="POLYPRENYL_SYNTHASE_2"/>
    <property type="match status" value="1"/>
</dbReference>
<accession>A0A1M5T5L8</accession>
<dbReference type="SFLD" id="SFLDG01017">
    <property type="entry name" value="Polyprenyl_Transferase_Like"/>
    <property type="match status" value="1"/>
</dbReference>
<protein>
    <recommendedName>
        <fullName evidence="4">Farnesyl diphosphate synthase</fullName>
        <ecNumber evidence="3">2.5.1.10</ecNumber>
    </recommendedName>
    <alternativeName>
        <fullName evidence="10">(2E,6E)-farnesyl diphosphate synthase</fullName>
    </alternativeName>
    <alternativeName>
        <fullName evidence="9">Geranyltranstransferase</fullName>
    </alternativeName>
</protein>
<keyword evidence="8" id="KW-0414">Isoprene biosynthesis</keyword>
<sequence>MNISELKNEVSCWLKEYFDNKGTYEKTIYESMAYSVNVGGKRIRPILMLLTYDLYKENYKDIMPIAGALEMIHTYSLIHDDLPCMDNDDLRRGMPTNHIKFGEAMAVLAGDGLLNEAFKILFKESLNGKQEYIESSYLISKASSVEGMIAGQVVDILNEGKKITEEELFFTHRNKTGELIKVAIVAGAILGEASKEDRAVLEEYGEKLGLAFQIKDDVLDVEGDVKKLGKNTLSDEENNKTTFVTLYGIEKCKDMEQELYYKCMELLKSLQKSTKDLEDLTKFLLEREF</sequence>
<dbReference type="EMBL" id="FQXP01000003">
    <property type="protein sequence ID" value="SHH45653.1"/>
    <property type="molecule type" value="Genomic_DNA"/>
</dbReference>
<evidence type="ECO:0000256" key="1">
    <source>
        <dbReference type="ARBA" id="ARBA00001946"/>
    </source>
</evidence>
<comment type="catalytic activity">
    <reaction evidence="11">
        <text>isopentenyl diphosphate + (2E)-geranyl diphosphate = (2E,6E)-farnesyl diphosphate + diphosphate</text>
        <dbReference type="Rhea" id="RHEA:19361"/>
        <dbReference type="ChEBI" id="CHEBI:33019"/>
        <dbReference type="ChEBI" id="CHEBI:58057"/>
        <dbReference type="ChEBI" id="CHEBI:128769"/>
        <dbReference type="ChEBI" id="CHEBI:175763"/>
        <dbReference type="EC" id="2.5.1.10"/>
    </reaction>
</comment>
<reference evidence="13 14" key="1">
    <citation type="submission" date="2016-11" db="EMBL/GenBank/DDBJ databases">
        <authorList>
            <person name="Jaros S."/>
            <person name="Januszkiewicz K."/>
            <person name="Wedrychowicz H."/>
        </authorList>
    </citation>
    <scope>NUCLEOTIDE SEQUENCE [LARGE SCALE GENOMIC DNA]</scope>
    <source>
        <strain evidence="13 14">DSM 3089</strain>
    </source>
</reference>
<evidence type="ECO:0000256" key="2">
    <source>
        <dbReference type="ARBA" id="ARBA00006706"/>
    </source>
</evidence>
<evidence type="ECO:0000256" key="12">
    <source>
        <dbReference type="RuleBase" id="RU004466"/>
    </source>
</evidence>
<evidence type="ECO:0000256" key="11">
    <source>
        <dbReference type="ARBA" id="ARBA00049399"/>
    </source>
</evidence>
<dbReference type="PANTHER" id="PTHR43281:SF1">
    <property type="entry name" value="FARNESYL DIPHOSPHATE SYNTHASE"/>
    <property type="match status" value="1"/>
</dbReference>
<dbReference type="STRING" id="1121306.SAMN02745196_00432"/>
<organism evidence="13 14">
    <name type="scientific">Clostridium collagenovorans DSM 3089</name>
    <dbReference type="NCBI Taxonomy" id="1121306"/>
    <lineage>
        <taxon>Bacteria</taxon>
        <taxon>Bacillati</taxon>
        <taxon>Bacillota</taxon>
        <taxon>Clostridia</taxon>
        <taxon>Eubacteriales</taxon>
        <taxon>Clostridiaceae</taxon>
        <taxon>Clostridium</taxon>
    </lineage>
</organism>
<dbReference type="EC" id="2.5.1.10" evidence="3"/>
<evidence type="ECO:0000313" key="14">
    <source>
        <dbReference type="Proteomes" id="UP000184526"/>
    </source>
</evidence>
<comment type="similarity">
    <text evidence="2 12">Belongs to the FPP/GGPP synthase family.</text>
</comment>
<evidence type="ECO:0000313" key="13">
    <source>
        <dbReference type="EMBL" id="SHH45653.1"/>
    </source>
</evidence>
<evidence type="ECO:0000256" key="4">
    <source>
        <dbReference type="ARBA" id="ARBA00015100"/>
    </source>
</evidence>
<dbReference type="InterPro" id="IPR033749">
    <property type="entry name" value="Polyprenyl_synt_CS"/>
</dbReference>
<dbReference type="Pfam" id="PF00348">
    <property type="entry name" value="polyprenyl_synt"/>
    <property type="match status" value="1"/>
</dbReference>
<evidence type="ECO:0000256" key="8">
    <source>
        <dbReference type="ARBA" id="ARBA00023229"/>
    </source>
</evidence>
<dbReference type="OrthoDB" id="9805316at2"/>
<evidence type="ECO:0000256" key="5">
    <source>
        <dbReference type="ARBA" id="ARBA00022679"/>
    </source>
</evidence>
<dbReference type="CDD" id="cd00685">
    <property type="entry name" value="Trans_IPPS_HT"/>
    <property type="match status" value="1"/>
</dbReference>
<dbReference type="GO" id="GO:0005737">
    <property type="term" value="C:cytoplasm"/>
    <property type="evidence" value="ECO:0007669"/>
    <property type="project" value="UniProtKB-ARBA"/>
</dbReference>
<dbReference type="SFLD" id="SFLDS00005">
    <property type="entry name" value="Isoprenoid_Synthase_Type_I"/>
    <property type="match status" value="1"/>
</dbReference>
<evidence type="ECO:0000256" key="3">
    <source>
        <dbReference type="ARBA" id="ARBA00012439"/>
    </source>
</evidence>
<dbReference type="InterPro" id="IPR000092">
    <property type="entry name" value="Polyprenyl_synt"/>
</dbReference>
<dbReference type="GO" id="GO:0004337">
    <property type="term" value="F:(2E,6E)-farnesyl diphosphate synthase activity"/>
    <property type="evidence" value="ECO:0007669"/>
    <property type="project" value="UniProtKB-EC"/>
</dbReference>
<evidence type="ECO:0000256" key="6">
    <source>
        <dbReference type="ARBA" id="ARBA00022723"/>
    </source>
</evidence>
<keyword evidence="6" id="KW-0479">Metal-binding</keyword>
<dbReference type="SUPFAM" id="SSF48576">
    <property type="entry name" value="Terpenoid synthases"/>
    <property type="match status" value="1"/>
</dbReference>
<keyword evidence="14" id="KW-1185">Reference proteome</keyword>
<dbReference type="PANTHER" id="PTHR43281">
    <property type="entry name" value="FARNESYL DIPHOSPHATE SYNTHASE"/>
    <property type="match status" value="1"/>
</dbReference>
<dbReference type="Proteomes" id="UP000184526">
    <property type="component" value="Unassembled WGS sequence"/>
</dbReference>
<evidence type="ECO:0000256" key="10">
    <source>
        <dbReference type="ARBA" id="ARBA00032873"/>
    </source>
</evidence>
<name>A0A1M5T5L8_9CLOT</name>
<dbReference type="InterPro" id="IPR053378">
    <property type="entry name" value="Prenyl_diphosphate_synthase"/>
</dbReference>
<dbReference type="InterPro" id="IPR008949">
    <property type="entry name" value="Isoprenoid_synthase_dom_sf"/>
</dbReference>
<dbReference type="AlphaFoldDB" id="A0A1M5T5L8"/>
<proteinExistence type="inferred from homology"/>
<dbReference type="GO" id="GO:0046872">
    <property type="term" value="F:metal ion binding"/>
    <property type="evidence" value="ECO:0007669"/>
    <property type="project" value="UniProtKB-KW"/>
</dbReference>
<dbReference type="RefSeq" id="WP_072829593.1">
    <property type="nucleotide sequence ID" value="NZ_FQXP01000003.1"/>
</dbReference>
<dbReference type="Gene3D" id="1.10.600.10">
    <property type="entry name" value="Farnesyl Diphosphate Synthase"/>
    <property type="match status" value="1"/>
</dbReference>
<evidence type="ECO:0000256" key="7">
    <source>
        <dbReference type="ARBA" id="ARBA00022842"/>
    </source>
</evidence>
<gene>
    <name evidence="13" type="ORF">SAMN02745196_00432</name>
</gene>
<dbReference type="GO" id="GO:0016114">
    <property type="term" value="P:terpenoid biosynthetic process"/>
    <property type="evidence" value="ECO:0007669"/>
    <property type="project" value="UniProtKB-ARBA"/>
</dbReference>
<evidence type="ECO:0000256" key="9">
    <source>
        <dbReference type="ARBA" id="ARBA00032380"/>
    </source>
</evidence>
<keyword evidence="5 12" id="KW-0808">Transferase</keyword>
<dbReference type="FunFam" id="1.10.600.10:FF:000001">
    <property type="entry name" value="Geranylgeranyl diphosphate synthase"/>
    <property type="match status" value="1"/>
</dbReference>
<dbReference type="NCBIfam" id="NF045485">
    <property type="entry name" value="FPPsyn"/>
    <property type="match status" value="1"/>
</dbReference>
<comment type="cofactor">
    <cofactor evidence="1">
        <name>Mg(2+)</name>
        <dbReference type="ChEBI" id="CHEBI:18420"/>
    </cofactor>
</comment>
<dbReference type="PROSITE" id="PS00723">
    <property type="entry name" value="POLYPRENYL_SYNTHASE_1"/>
    <property type="match status" value="1"/>
</dbReference>